<feature type="region of interest" description="Disordered" evidence="1">
    <location>
        <begin position="29"/>
        <end position="53"/>
    </location>
</feature>
<proteinExistence type="predicted"/>
<sequence>MQKRRVAVLITVVSAVLMIGSTPVIASNNTTTSSTVTPTNNTSTNTGVNAPQWNVSSNVNVTVENPLNNSDSESSNENTTTILHQVGPQTQIIGMQTHPDQGSITIKIRTESPNRITVIDAWSGIDASSSGAINQNKKTVTVPSGTHQITIPVTETNGVSGVILSTQYQQSDGYYLPVDKPGNLLNLRGSWTDYLVSIGAVGGGIGVLVGIIAVYRSLKWKLNSGWNNVFEEL</sequence>
<keyword evidence="2" id="KW-0812">Transmembrane</keyword>
<dbReference type="Proteomes" id="UP000199126">
    <property type="component" value="Unassembled WGS sequence"/>
</dbReference>
<dbReference type="InterPro" id="IPR058376">
    <property type="entry name" value="DUF8063"/>
</dbReference>
<dbReference type="RefSeq" id="WP_139246633.1">
    <property type="nucleotide sequence ID" value="NZ_FODV01000009.1"/>
</dbReference>
<reference evidence="4" key="1">
    <citation type="submission" date="2016-10" db="EMBL/GenBank/DDBJ databases">
        <authorList>
            <person name="Varghese N."/>
            <person name="Submissions S."/>
        </authorList>
    </citation>
    <scope>NUCLEOTIDE SEQUENCE [LARGE SCALE GENOMIC DNA]</scope>
    <source>
        <strain evidence="4">CGMCC 1.10121</strain>
    </source>
</reference>
<evidence type="ECO:0000313" key="3">
    <source>
        <dbReference type="EMBL" id="SEO96073.1"/>
    </source>
</evidence>
<evidence type="ECO:0000256" key="2">
    <source>
        <dbReference type="SAM" id="Phobius"/>
    </source>
</evidence>
<keyword evidence="2" id="KW-1133">Transmembrane helix</keyword>
<feature type="transmembrane region" description="Helical" evidence="2">
    <location>
        <begin position="194"/>
        <end position="215"/>
    </location>
</feature>
<protein>
    <submittedName>
        <fullName evidence="3">Uncharacterized protein</fullName>
    </submittedName>
</protein>
<accession>A0A1H8TZT6</accession>
<gene>
    <name evidence="3" type="ORF">SAMN04487948_1096</name>
</gene>
<feature type="compositionally biased region" description="Low complexity" evidence="1">
    <location>
        <begin position="29"/>
        <end position="46"/>
    </location>
</feature>
<evidence type="ECO:0000256" key="1">
    <source>
        <dbReference type="SAM" id="MobiDB-lite"/>
    </source>
</evidence>
<dbReference type="AlphaFoldDB" id="A0A1H8TZT6"/>
<name>A0A1H8TZT6_9EURY</name>
<keyword evidence="2" id="KW-0472">Membrane</keyword>
<dbReference type="Pfam" id="PF26259">
    <property type="entry name" value="DUF8063"/>
    <property type="match status" value="1"/>
</dbReference>
<organism evidence="3 4">
    <name type="scientific">Halogranum amylolyticum</name>
    <dbReference type="NCBI Taxonomy" id="660520"/>
    <lineage>
        <taxon>Archaea</taxon>
        <taxon>Methanobacteriati</taxon>
        <taxon>Methanobacteriota</taxon>
        <taxon>Stenosarchaea group</taxon>
        <taxon>Halobacteria</taxon>
        <taxon>Halobacteriales</taxon>
        <taxon>Haloferacaceae</taxon>
    </lineage>
</organism>
<dbReference type="EMBL" id="FODV01000009">
    <property type="protein sequence ID" value="SEO96073.1"/>
    <property type="molecule type" value="Genomic_DNA"/>
</dbReference>
<keyword evidence="4" id="KW-1185">Reference proteome</keyword>
<evidence type="ECO:0000313" key="4">
    <source>
        <dbReference type="Proteomes" id="UP000199126"/>
    </source>
</evidence>